<dbReference type="Proteomes" id="UP000001817">
    <property type="component" value="Chromosome 2"/>
</dbReference>
<dbReference type="KEGG" id="bxe:Bxe_B0779"/>
<accession>Q13L64</accession>
<sequence length="83" mass="9241">MRLIVTDRIQRTSTTAALVIVGTRPQLRSPAFSTPDSVRGTSAFEHERNRVHNCEDSVVNHRPGLAVHTGDPFEPFADTRIQC</sequence>
<protein>
    <submittedName>
        <fullName evidence="1">Uncharacterized protein</fullName>
    </submittedName>
</protein>
<evidence type="ECO:0000313" key="2">
    <source>
        <dbReference type="Proteomes" id="UP000001817"/>
    </source>
</evidence>
<dbReference type="STRING" id="266265.Bxe_B0779"/>
<dbReference type="AlphaFoldDB" id="Q13L64"/>
<proteinExistence type="predicted"/>
<name>Q13L64_PARXL</name>
<gene>
    <name evidence="1" type="ORF">Bxe_B0779</name>
</gene>
<organism evidence="1 2">
    <name type="scientific">Paraburkholderia xenovorans (strain LB400)</name>
    <dbReference type="NCBI Taxonomy" id="266265"/>
    <lineage>
        <taxon>Bacteria</taxon>
        <taxon>Pseudomonadati</taxon>
        <taxon>Pseudomonadota</taxon>
        <taxon>Betaproteobacteria</taxon>
        <taxon>Burkholderiales</taxon>
        <taxon>Burkholderiaceae</taxon>
        <taxon>Paraburkholderia</taxon>
    </lineage>
</organism>
<keyword evidence="2" id="KW-1185">Reference proteome</keyword>
<dbReference type="EMBL" id="CP000271">
    <property type="protein sequence ID" value="ABE35175.1"/>
    <property type="molecule type" value="Genomic_DNA"/>
</dbReference>
<evidence type="ECO:0000313" key="1">
    <source>
        <dbReference type="EMBL" id="ABE35175.1"/>
    </source>
</evidence>
<reference evidence="1 2" key="1">
    <citation type="journal article" date="2006" name="Proc. Natl. Acad. Sci. U.S.A.">
        <title>Burkholderia xenovorans LB400 harbors a multi-replicon, 9.73-Mbp genome shaped for versatility.</title>
        <authorList>
            <person name="Chain P.S."/>
            <person name="Denef V.J."/>
            <person name="Konstantinidis K.T."/>
            <person name="Vergez L.M."/>
            <person name="Agullo L."/>
            <person name="Reyes V.L."/>
            <person name="Hauser L."/>
            <person name="Cordova M."/>
            <person name="Gomez L."/>
            <person name="Gonzalez M."/>
            <person name="Land M."/>
            <person name="Lao V."/>
            <person name="Larimer F."/>
            <person name="LiPuma J.J."/>
            <person name="Mahenthiralingam E."/>
            <person name="Malfatti S.A."/>
            <person name="Marx C.J."/>
            <person name="Parnell J.J."/>
            <person name="Ramette A."/>
            <person name="Richardson P."/>
            <person name="Seeger M."/>
            <person name="Smith D."/>
            <person name="Spilker T."/>
            <person name="Sul W.J."/>
            <person name="Tsoi T.V."/>
            <person name="Ulrich L.E."/>
            <person name="Zhulin I.B."/>
            <person name="Tiedje J.M."/>
        </authorList>
    </citation>
    <scope>NUCLEOTIDE SEQUENCE [LARGE SCALE GENOMIC DNA]</scope>
    <source>
        <strain evidence="1 2">LB400</strain>
    </source>
</reference>